<dbReference type="STRING" id="7998.ENSIPUP00000015103"/>
<dbReference type="Gene3D" id="3.60.130.10">
    <property type="entry name" value="Clavaminate synthase-like"/>
    <property type="match status" value="1"/>
</dbReference>
<dbReference type="GO" id="GO:0005506">
    <property type="term" value="F:iron ion binding"/>
    <property type="evidence" value="ECO:0007669"/>
    <property type="project" value="InterPro"/>
</dbReference>
<dbReference type="GeneID" id="108278764"/>
<dbReference type="InterPro" id="IPR003819">
    <property type="entry name" value="TauD/TfdA-like"/>
</dbReference>
<dbReference type="GeneTree" id="ENSGT00530000063582"/>
<evidence type="ECO:0000256" key="14">
    <source>
        <dbReference type="ARBA" id="ARBA00032283"/>
    </source>
</evidence>
<dbReference type="FunFam" id="3.30.2020.30:FF:000002">
    <property type="entry name" value="Putative gamma-butyrobetaine dioxygenase"/>
    <property type="match status" value="1"/>
</dbReference>
<name>A0A2D0SYR6_ICTPU</name>
<dbReference type="InterPro" id="IPR050411">
    <property type="entry name" value="AlphaKG_dependent_hydroxylases"/>
</dbReference>
<evidence type="ECO:0000259" key="17">
    <source>
        <dbReference type="Pfam" id="PF02668"/>
    </source>
</evidence>
<keyword evidence="8" id="KW-0124">Carnitine biosynthesis</keyword>
<evidence type="ECO:0000313" key="19">
    <source>
        <dbReference type="Proteomes" id="UP000221080"/>
    </source>
</evidence>
<sequence>MALIQFWKLRASVRSASRAWGCAPVMVGSKKSQHTVAGGSRNWQLLDDCFELQYGGQVMHFNYVWLRDHCRSASCYNSKTNQRNLDTGSIALDIRPTKTRVDEENLFLTWPDGHITRYNLAWLAKNSYQGQKSSAIQPRILWNSEIYTNAKVPSVSWEKFMSCDDELKTFLSNFLLYGIAFVEDVPATIDDTETVTKRVSIIRETIYGRMWSFTSDFSRGDTAYTKLALDRHTDTAYFQEPSGIQVFHCLRHEGTGGRTLLVDGFYSANRVLEQSLENFELLSRVPIKHEFIENLGTQVNHMIGIGPVLSVYPWNNEVYMMRYNNYDRAVINTVPHNVVQRWYAAHRHLTDELRKPENELWVKLKPGKVLFIDNWRVLHGRESFTGFRQLCGCYLTRDDVLNTARSLGLQA</sequence>
<keyword evidence="11" id="KW-0408">Iron</keyword>
<dbReference type="UniPathway" id="UPA00118"/>
<evidence type="ECO:0000256" key="8">
    <source>
        <dbReference type="ARBA" id="ARBA00022873"/>
    </source>
</evidence>
<dbReference type="Gene3D" id="3.30.2020.30">
    <property type="match status" value="1"/>
</dbReference>
<dbReference type="AlphaFoldDB" id="A0A2D0SYR6"/>
<dbReference type="InterPro" id="IPR042098">
    <property type="entry name" value="TauD-like_sf"/>
</dbReference>
<evidence type="ECO:0000256" key="5">
    <source>
        <dbReference type="ARBA" id="ARBA00012267"/>
    </source>
</evidence>
<feature type="domain" description="Gamma-butyrobetaine hydroxylase-like N-terminal" evidence="18">
    <location>
        <begin position="54"/>
        <end position="123"/>
    </location>
</feature>
<keyword evidence="9 20" id="KW-0223">Dioxygenase</keyword>
<dbReference type="SUPFAM" id="SSF51197">
    <property type="entry name" value="Clavaminate synthase-like"/>
    <property type="match status" value="1"/>
</dbReference>
<evidence type="ECO:0000256" key="4">
    <source>
        <dbReference type="ARBA" id="ARBA00008654"/>
    </source>
</evidence>
<dbReference type="GO" id="GO:0050353">
    <property type="term" value="F:trimethyllysine dioxygenase activity"/>
    <property type="evidence" value="ECO:0007669"/>
    <property type="project" value="UniProtKB-EC"/>
</dbReference>
<dbReference type="RefSeq" id="XP_053543844.1">
    <property type="nucleotide sequence ID" value="XM_053687869.1"/>
</dbReference>
<comment type="function">
    <text evidence="15">Converts trimethyllysine (TML) into hydroxytrimethyllysine (HTML).</text>
</comment>
<evidence type="ECO:0000256" key="9">
    <source>
        <dbReference type="ARBA" id="ARBA00022964"/>
    </source>
</evidence>
<keyword evidence="19" id="KW-1185">Reference proteome</keyword>
<accession>A0A2D0SYR6</accession>
<comment type="cofactor">
    <cofactor evidence="1">
        <name>Fe(2+)</name>
        <dbReference type="ChEBI" id="CHEBI:29033"/>
    </cofactor>
</comment>
<dbReference type="InterPro" id="IPR012776">
    <property type="entry name" value="Trimethyllysine_dOase"/>
</dbReference>
<evidence type="ECO:0000313" key="22">
    <source>
        <dbReference type="RefSeq" id="XP_053543844.1"/>
    </source>
</evidence>
<dbReference type="PANTHER" id="PTHR10696:SF51">
    <property type="entry name" value="TRIMETHYLLYSINE DIOXYGENASE, MITOCHONDRIAL"/>
    <property type="match status" value="1"/>
</dbReference>
<dbReference type="Pfam" id="PF06155">
    <property type="entry name" value="GBBH-like_N"/>
    <property type="match status" value="1"/>
</dbReference>
<reference evidence="19" key="1">
    <citation type="journal article" date="2016" name="Nat. Commun.">
        <title>The channel catfish genome sequence provides insights into the evolution of scale formation in teleosts.</title>
        <authorList>
            <person name="Liu Z."/>
            <person name="Liu S."/>
            <person name="Yao J."/>
            <person name="Bao L."/>
            <person name="Zhang J."/>
            <person name="Li Y."/>
            <person name="Jiang C."/>
            <person name="Sun L."/>
            <person name="Wang R."/>
            <person name="Zhang Y."/>
            <person name="Zhou T."/>
            <person name="Zeng Q."/>
            <person name="Fu Q."/>
            <person name="Gao S."/>
            <person name="Li N."/>
            <person name="Koren S."/>
            <person name="Jiang Y."/>
            <person name="Zimin A."/>
            <person name="Xu P."/>
            <person name="Phillippy A.M."/>
            <person name="Geng X."/>
            <person name="Song L."/>
            <person name="Sun F."/>
            <person name="Li C."/>
            <person name="Wang X."/>
            <person name="Chen A."/>
            <person name="Jin Y."/>
            <person name="Yuan Z."/>
            <person name="Yang Y."/>
            <person name="Tan S."/>
            <person name="Peatman E."/>
            <person name="Lu J."/>
            <person name="Qin Z."/>
            <person name="Dunham R."/>
            <person name="Li Z."/>
            <person name="Sonstegard T."/>
            <person name="Feng J."/>
            <person name="Danzmann R.G."/>
            <person name="Schroeder S."/>
            <person name="Scheffler B."/>
            <person name="Duke M.V."/>
            <person name="Ballard L."/>
            <person name="Kucuktas H."/>
            <person name="Kaltenboeck L."/>
            <person name="Liu H."/>
            <person name="Armbruster J."/>
            <person name="Xie Y."/>
            <person name="Kirby M.L."/>
            <person name="Tian Y."/>
            <person name="Flanagan M.E."/>
            <person name="Mu W."/>
            <person name="Waldbieser G.C."/>
        </authorList>
    </citation>
    <scope>NUCLEOTIDE SEQUENCE [LARGE SCALE GENOMIC DNA]</scope>
    <source>
        <strain evidence="19">SDA103</strain>
    </source>
</reference>
<evidence type="ECO:0000313" key="20">
    <source>
        <dbReference type="RefSeq" id="XP_017347812.1"/>
    </source>
</evidence>
<dbReference type="CDD" id="cd00250">
    <property type="entry name" value="CAS_like"/>
    <property type="match status" value="1"/>
</dbReference>
<proteinExistence type="inferred from homology"/>
<comment type="similarity">
    <text evidence="4">Belongs to the gamma-BBH/TMLD family.</text>
</comment>
<evidence type="ECO:0000313" key="21">
    <source>
        <dbReference type="RefSeq" id="XP_017347813.1"/>
    </source>
</evidence>
<evidence type="ECO:0000256" key="3">
    <source>
        <dbReference type="ARBA" id="ARBA00005022"/>
    </source>
</evidence>
<dbReference type="Proteomes" id="UP000221080">
    <property type="component" value="Chromosome 18"/>
</dbReference>
<evidence type="ECO:0000256" key="15">
    <source>
        <dbReference type="ARBA" id="ARBA00046008"/>
    </source>
</evidence>
<dbReference type="InterPro" id="IPR010376">
    <property type="entry name" value="GBBH-like_N"/>
</dbReference>
<evidence type="ECO:0000259" key="18">
    <source>
        <dbReference type="Pfam" id="PF06155"/>
    </source>
</evidence>
<dbReference type="NCBIfam" id="TIGR02410">
    <property type="entry name" value="carnitine_TMLD"/>
    <property type="match status" value="1"/>
</dbReference>
<keyword evidence="10" id="KW-0560">Oxidoreductase</keyword>
<dbReference type="EC" id="1.14.11.8" evidence="5"/>
<dbReference type="RefSeq" id="XP_017347812.1">
    <property type="nucleotide sequence ID" value="XM_017492323.3"/>
</dbReference>
<evidence type="ECO:0000256" key="13">
    <source>
        <dbReference type="ARBA" id="ARBA00031778"/>
    </source>
</evidence>
<dbReference type="KEGG" id="ipu:108278764"/>
<dbReference type="CTD" id="55217"/>
<reference evidence="20 21" key="2">
    <citation type="submission" date="2025-04" db="UniProtKB">
        <authorList>
            <consortium name="RefSeq"/>
        </authorList>
    </citation>
    <scope>IDENTIFICATION</scope>
    <source>
        <tissue evidence="20 21">Blood</tissue>
    </source>
</reference>
<dbReference type="FunFam" id="3.60.130.10:FF:000001">
    <property type="entry name" value="Trimethyllysine dioxygenase, mitochondrial"/>
    <property type="match status" value="1"/>
</dbReference>
<evidence type="ECO:0000256" key="12">
    <source>
        <dbReference type="ARBA" id="ARBA00030363"/>
    </source>
</evidence>
<gene>
    <name evidence="20 21 22" type="primary">tmlhe</name>
</gene>
<dbReference type="OMA" id="EKVCIQP"/>
<evidence type="ECO:0000256" key="7">
    <source>
        <dbReference type="ARBA" id="ARBA00022723"/>
    </source>
</evidence>
<evidence type="ECO:0000256" key="1">
    <source>
        <dbReference type="ARBA" id="ARBA00001954"/>
    </source>
</evidence>
<evidence type="ECO:0000256" key="6">
    <source>
        <dbReference type="ARBA" id="ARBA00016835"/>
    </source>
</evidence>
<feature type="domain" description="TauD/TfdA-like" evidence="17">
    <location>
        <begin position="154"/>
        <end position="394"/>
    </location>
</feature>
<dbReference type="Pfam" id="PF02668">
    <property type="entry name" value="TauD"/>
    <property type="match status" value="1"/>
</dbReference>
<keyword evidence="7" id="KW-0479">Metal-binding</keyword>
<dbReference type="InterPro" id="IPR038492">
    <property type="entry name" value="GBBH-like_N_sf"/>
</dbReference>
<comment type="pathway">
    <text evidence="3">Amine and polyamine biosynthesis; carnitine biosynthesis.</text>
</comment>
<organism evidence="19 20">
    <name type="scientific">Ictalurus punctatus</name>
    <name type="common">Channel catfish</name>
    <name type="synonym">Silurus punctatus</name>
    <dbReference type="NCBI Taxonomy" id="7998"/>
    <lineage>
        <taxon>Eukaryota</taxon>
        <taxon>Metazoa</taxon>
        <taxon>Chordata</taxon>
        <taxon>Craniata</taxon>
        <taxon>Vertebrata</taxon>
        <taxon>Euteleostomi</taxon>
        <taxon>Actinopterygii</taxon>
        <taxon>Neopterygii</taxon>
        <taxon>Teleostei</taxon>
        <taxon>Ostariophysi</taxon>
        <taxon>Siluriformes</taxon>
        <taxon>Ictaluridae</taxon>
        <taxon>Ictalurus</taxon>
    </lineage>
</organism>
<dbReference type="RefSeq" id="XP_017347813.1">
    <property type="nucleotide sequence ID" value="XM_017492324.2"/>
</dbReference>
<protein>
    <recommendedName>
        <fullName evidence="6">Trimethyllysine dioxygenase, mitochondrial</fullName>
        <ecNumber evidence="5">1.14.11.8</ecNumber>
    </recommendedName>
    <alternativeName>
        <fullName evidence="13">Epsilon-trimethyllysine 2-oxoglutarate dioxygenase</fullName>
    </alternativeName>
    <alternativeName>
        <fullName evidence="12">TML hydroxylase</fullName>
    </alternativeName>
    <alternativeName>
        <fullName evidence="14">TML-alpha-ketoglutarate dioxygenase</fullName>
    </alternativeName>
</protein>
<comment type="cofactor">
    <cofactor evidence="2">
        <name>L-ascorbate</name>
        <dbReference type="ChEBI" id="CHEBI:38290"/>
    </cofactor>
</comment>
<evidence type="ECO:0000256" key="2">
    <source>
        <dbReference type="ARBA" id="ARBA00001961"/>
    </source>
</evidence>
<dbReference type="OrthoDB" id="408743at2759"/>
<dbReference type="PANTHER" id="PTHR10696">
    <property type="entry name" value="GAMMA-BUTYROBETAINE HYDROXYLASE-RELATED"/>
    <property type="match status" value="1"/>
</dbReference>
<comment type="catalytic activity">
    <reaction evidence="16">
        <text>N(6),N(6),N(6)-trimethyl-L-lysine + 2-oxoglutarate + O2 = (3S)-3-hydroxy-N(6),N(6),N(6)-trimethyl-L-lysine + succinate + CO2</text>
        <dbReference type="Rhea" id="RHEA:14181"/>
        <dbReference type="ChEBI" id="CHEBI:15379"/>
        <dbReference type="ChEBI" id="CHEBI:16526"/>
        <dbReference type="ChEBI" id="CHEBI:16810"/>
        <dbReference type="ChEBI" id="CHEBI:30031"/>
        <dbReference type="ChEBI" id="CHEBI:58100"/>
        <dbReference type="ChEBI" id="CHEBI:141499"/>
        <dbReference type="EC" id="1.14.11.8"/>
    </reaction>
</comment>
<evidence type="ECO:0000256" key="11">
    <source>
        <dbReference type="ARBA" id="ARBA00023004"/>
    </source>
</evidence>
<dbReference type="GO" id="GO:0005739">
    <property type="term" value="C:mitochondrion"/>
    <property type="evidence" value="ECO:0007669"/>
    <property type="project" value="TreeGrafter"/>
</dbReference>
<evidence type="ECO:0000256" key="16">
    <source>
        <dbReference type="ARBA" id="ARBA00049334"/>
    </source>
</evidence>
<evidence type="ECO:0000256" key="10">
    <source>
        <dbReference type="ARBA" id="ARBA00023002"/>
    </source>
</evidence>
<dbReference type="GO" id="GO:0045329">
    <property type="term" value="P:carnitine biosynthetic process"/>
    <property type="evidence" value="ECO:0007669"/>
    <property type="project" value="UniProtKB-UniPathway"/>
</dbReference>